<organism evidence="1 2">
    <name type="scientific">Colletotrichum scovillei</name>
    <dbReference type="NCBI Taxonomy" id="1209932"/>
    <lineage>
        <taxon>Eukaryota</taxon>
        <taxon>Fungi</taxon>
        <taxon>Dikarya</taxon>
        <taxon>Ascomycota</taxon>
        <taxon>Pezizomycotina</taxon>
        <taxon>Sordariomycetes</taxon>
        <taxon>Hypocreomycetidae</taxon>
        <taxon>Glomerellales</taxon>
        <taxon>Glomerellaceae</taxon>
        <taxon>Colletotrichum</taxon>
        <taxon>Colletotrichum acutatum species complex</taxon>
    </lineage>
</organism>
<dbReference type="EMBL" id="JAESDN010000001">
    <property type="protein sequence ID" value="KAG7059020.1"/>
    <property type="molecule type" value="Genomic_DNA"/>
</dbReference>
<reference evidence="1" key="1">
    <citation type="submission" date="2021-05" db="EMBL/GenBank/DDBJ databases">
        <title>Comparative genomics of three Colletotrichum scovillei strains and genetic complementation revealed genes involved fungal growth and virulence on chili pepper.</title>
        <authorList>
            <person name="Hsieh D.-K."/>
            <person name="Chuang S.-C."/>
            <person name="Chen C.-Y."/>
            <person name="Chao Y.-T."/>
            <person name="Lu M.-Y.J."/>
            <person name="Lee M.-H."/>
            <person name="Shih M.-C."/>
        </authorList>
    </citation>
    <scope>NUCLEOTIDE SEQUENCE</scope>
    <source>
        <strain evidence="1">Coll-153</strain>
    </source>
</reference>
<evidence type="ECO:0000313" key="1">
    <source>
        <dbReference type="EMBL" id="KAG7059020.1"/>
    </source>
</evidence>
<dbReference type="Proteomes" id="UP000699042">
    <property type="component" value="Unassembled WGS sequence"/>
</dbReference>
<protein>
    <submittedName>
        <fullName evidence="1">Uncharacterized protein</fullName>
    </submittedName>
</protein>
<evidence type="ECO:0000313" key="2">
    <source>
        <dbReference type="Proteomes" id="UP000699042"/>
    </source>
</evidence>
<sequence length="213" mass="22821">MLNEGWGVSGEPVEALRDSVSDEVLIIVTGREEVEGSHVVEHEVDVEHHVPVGILVLEGVPVLLGTGQQGHEHVSDDAEKRAVKETIAENADLSHGLELDFRDLQVSSLEGLGVVCVDEIIEQREGNDLATERLYLKVPAVSELKVEFESLGINVIEEDLLVVGLLEEAEETGIEVQGSSGDDLAEDNEDGVSTVDVDELVLGAITAATAFLL</sequence>
<keyword evidence="2" id="KW-1185">Reference proteome</keyword>
<dbReference type="AlphaFoldDB" id="A0A9P7UJ51"/>
<gene>
    <name evidence="1" type="ORF">JMJ77_006389</name>
</gene>
<accession>A0A9P7UJ51</accession>
<name>A0A9P7UJ51_9PEZI</name>
<comment type="caution">
    <text evidence="1">The sequence shown here is derived from an EMBL/GenBank/DDBJ whole genome shotgun (WGS) entry which is preliminary data.</text>
</comment>
<proteinExistence type="predicted"/>